<name>A0A915E6K5_9BILA</name>
<dbReference type="SUPFAM" id="SSF118215">
    <property type="entry name" value="Proton glutamate symport protein"/>
    <property type="match status" value="1"/>
</dbReference>
<dbReference type="AlphaFoldDB" id="A0A915E6K5"/>
<keyword evidence="4 7" id="KW-0812">Transmembrane</keyword>
<accession>A0A915E6K5</accession>
<reference evidence="9" key="1">
    <citation type="submission" date="2022-11" db="UniProtKB">
        <authorList>
            <consortium name="WormBaseParasite"/>
        </authorList>
    </citation>
    <scope>IDENTIFICATION</scope>
</reference>
<feature type="transmembrane region" description="Helical" evidence="7">
    <location>
        <begin position="231"/>
        <end position="257"/>
    </location>
</feature>
<keyword evidence="3 7" id="KW-0813">Transport</keyword>
<keyword evidence="6 7" id="KW-0472">Membrane</keyword>
<evidence type="ECO:0000256" key="3">
    <source>
        <dbReference type="ARBA" id="ARBA00022448"/>
    </source>
</evidence>
<feature type="transmembrane region" description="Helical" evidence="7">
    <location>
        <begin position="158"/>
        <end position="178"/>
    </location>
</feature>
<dbReference type="GO" id="GO:0015175">
    <property type="term" value="F:neutral L-amino acid transmembrane transporter activity"/>
    <property type="evidence" value="ECO:0007669"/>
    <property type="project" value="TreeGrafter"/>
</dbReference>
<dbReference type="InterPro" id="IPR001991">
    <property type="entry name" value="Na-dicarboxylate_symporter"/>
</dbReference>
<sequence>MTLFKKKKKLPWENVQLFFAVSGVFMGVLFGFGFRQSGLSDQTIDMIGFPGEILINVLKSCEMPLIASSLCKDRYFPGLADYPGHPSIKSEYYEQGEDTKPANISAIDKFMDLVRNMVPDNIFRATFQQLETEYMEPSPYAAKNILVMQSPQRYVNEMNVLGLISCFIIIDLVMGHLGDKAKPLAEMFVTLELLITTTVGILLWYSPIGIASLIAAEILKIKDLIKTMKMLSVYVATVILGLAIQLFITVPAIHYYASRENPYVFMKGLAQAGLTAFGTASSSASLPVTFKCLEENNGVNPNEAVASIFIAQMNGLELDVTTVFIISITAAFASIGASALPGAGMVTMLVVLTAVGLPASDVSMIIAVDWLFTRDRLRTTVNVITDGFGCAFVEAMVDKRYGTSEKIDLNLKELLPTTTKCKWLLRACIKYVVSIDLQKAMLPFLAMQLNGSCEEEQVDDEILDILLQGSHLKQLVVHMNCLDPDMWIKLQAIAAWLQLEM</sequence>
<dbReference type="WBParaSite" id="jg3379">
    <property type="protein sequence ID" value="jg3379"/>
    <property type="gene ID" value="jg3379"/>
</dbReference>
<evidence type="ECO:0000256" key="5">
    <source>
        <dbReference type="ARBA" id="ARBA00022989"/>
    </source>
</evidence>
<organism evidence="8 9">
    <name type="scientific">Ditylenchus dipsaci</name>
    <dbReference type="NCBI Taxonomy" id="166011"/>
    <lineage>
        <taxon>Eukaryota</taxon>
        <taxon>Metazoa</taxon>
        <taxon>Ecdysozoa</taxon>
        <taxon>Nematoda</taxon>
        <taxon>Chromadorea</taxon>
        <taxon>Rhabditida</taxon>
        <taxon>Tylenchina</taxon>
        <taxon>Tylenchomorpha</taxon>
        <taxon>Sphaerularioidea</taxon>
        <taxon>Anguinidae</taxon>
        <taxon>Anguininae</taxon>
        <taxon>Ditylenchus</taxon>
    </lineage>
</organism>
<evidence type="ECO:0000313" key="9">
    <source>
        <dbReference type="WBParaSite" id="jg3379"/>
    </source>
</evidence>
<evidence type="ECO:0000256" key="2">
    <source>
        <dbReference type="ARBA" id="ARBA00006148"/>
    </source>
</evidence>
<feature type="transmembrane region" description="Helical" evidence="7">
    <location>
        <begin position="198"/>
        <end position="219"/>
    </location>
</feature>
<dbReference type="InterPro" id="IPR036458">
    <property type="entry name" value="Na:dicarbo_symporter_sf"/>
</dbReference>
<evidence type="ECO:0000256" key="4">
    <source>
        <dbReference type="ARBA" id="ARBA00022692"/>
    </source>
</evidence>
<keyword evidence="8" id="KW-1185">Reference proteome</keyword>
<keyword evidence="7" id="KW-0769">Symport</keyword>
<feature type="transmembrane region" description="Helical" evidence="7">
    <location>
        <begin position="323"/>
        <end position="342"/>
    </location>
</feature>
<comment type="similarity">
    <text evidence="2 7">Belongs to the dicarboxylate/amino acid:cation symporter (DAACS) (TC 2.A.23) family.</text>
</comment>
<dbReference type="Pfam" id="PF00375">
    <property type="entry name" value="SDF"/>
    <property type="match status" value="2"/>
</dbReference>
<comment type="subcellular location">
    <subcellularLocation>
        <location evidence="1 7">Membrane</location>
        <topology evidence="1 7">Multi-pass membrane protein</topology>
    </subcellularLocation>
</comment>
<feature type="transmembrane region" description="Helical" evidence="7">
    <location>
        <begin position="15"/>
        <end position="34"/>
    </location>
</feature>
<dbReference type="InterPro" id="IPR050746">
    <property type="entry name" value="DAACS"/>
</dbReference>
<evidence type="ECO:0000313" key="8">
    <source>
        <dbReference type="Proteomes" id="UP000887574"/>
    </source>
</evidence>
<dbReference type="PANTHER" id="PTHR11958:SF63">
    <property type="entry name" value="AMINO ACID TRANSPORTER"/>
    <property type="match status" value="1"/>
</dbReference>
<evidence type="ECO:0000256" key="6">
    <source>
        <dbReference type="ARBA" id="ARBA00023136"/>
    </source>
</evidence>
<evidence type="ECO:0000256" key="1">
    <source>
        <dbReference type="ARBA" id="ARBA00004141"/>
    </source>
</evidence>
<dbReference type="Gene3D" id="1.10.3860.10">
    <property type="entry name" value="Sodium:dicarboxylate symporter"/>
    <property type="match status" value="1"/>
</dbReference>
<feature type="transmembrane region" description="Helical" evidence="7">
    <location>
        <begin position="349"/>
        <end position="372"/>
    </location>
</feature>
<keyword evidence="5 7" id="KW-1133">Transmembrane helix</keyword>
<protein>
    <recommendedName>
        <fullName evidence="7">Amino acid transporter</fullName>
    </recommendedName>
</protein>
<dbReference type="Proteomes" id="UP000887574">
    <property type="component" value="Unplaced"/>
</dbReference>
<dbReference type="PRINTS" id="PR00173">
    <property type="entry name" value="EDTRNSPORT"/>
</dbReference>
<proteinExistence type="inferred from homology"/>
<dbReference type="PANTHER" id="PTHR11958">
    <property type="entry name" value="SODIUM/DICARBOXYLATE SYMPORTER-RELATED"/>
    <property type="match status" value="1"/>
</dbReference>
<dbReference type="GO" id="GO:0005886">
    <property type="term" value="C:plasma membrane"/>
    <property type="evidence" value="ECO:0007669"/>
    <property type="project" value="TreeGrafter"/>
</dbReference>
<dbReference type="GO" id="GO:0005313">
    <property type="term" value="F:L-glutamate transmembrane transporter activity"/>
    <property type="evidence" value="ECO:0007669"/>
    <property type="project" value="TreeGrafter"/>
</dbReference>
<evidence type="ECO:0000256" key="7">
    <source>
        <dbReference type="RuleBase" id="RU361216"/>
    </source>
</evidence>
<dbReference type="GO" id="GO:0015501">
    <property type="term" value="F:glutamate:sodium symporter activity"/>
    <property type="evidence" value="ECO:0007669"/>
    <property type="project" value="TreeGrafter"/>
</dbReference>